<proteinExistence type="predicted"/>
<dbReference type="SUPFAM" id="SSF52540">
    <property type="entry name" value="P-loop containing nucleoside triphosphate hydrolases"/>
    <property type="match status" value="1"/>
</dbReference>
<name>A0A0S4QDV0_9ACTN</name>
<dbReference type="InterPro" id="IPR027417">
    <property type="entry name" value="P-loop_NTPase"/>
</dbReference>
<keyword evidence="3 6" id="KW-0067">ATP-binding</keyword>
<dbReference type="AlphaFoldDB" id="A0A0S4QDV0"/>
<dbReference type="GO" id="GO:0022857">
    <property type="term" value="F:transmembrane transporter activity"/>
    <property type="evidence" value="ECO:0007669"/>
    <property type="project" value="UniProtKB-ARBA"/>
</dbReference>
<organism evidence="6 7">
    <name type="scientific">Parafrankia irregularis</name>
    <dbReference type="NCBI Taxonomy" id="795642"/>
    <lineage>
        <taxon>Bacteria</taxon>
        <taxon>Bacillati</taxon>
        <taxon>Actinomycetota</taxon>
        <taxon>Actinomycetes</taxon>
        <taxon>Frankiales</taxon>
        <taxon>Frankiaceae</taxon>
        <taxon>Parafrankia</taxon>
    </lineage>
</organism>
<dbReference type="GO" id="GO:0016887">
    <property type="term" value="F:ATP hydrolysis activity"/>
    <property type="evidence" value="ECO:0007669"/>
    <property type="project" value="InterPro"/>
</dbReference>
<feature type="region of interest" description="Disordered" evidence="4">
    <location>
        <begin position="242"/>
        <end position="313"/>
    </location>
</feature>
<dbReference type="PANTHER" id="PTHR24220:SF685">
    <property type="entry name" value="ABC TRANSPORTER RELATED"/>
    <property type="match status" value="1"/>
</dbReference>
<dbReference type="Pfam" id="PF00005">
    <property type="entry name" value="ABC_tran"/>
    <property type="match status" value="1"/>
</dbReference>
<dbReference type="SMART" id="SM00382">
    <property type="entry name" value="AAA"/>
    <property type="match status" value="1"/>
</dbReference>
<protein>
    <submittedName>
        <fullName evidence="6">Putative ABC transport system ATP-binding protein</fullName>
    </submittedName>
</protein>
<dbReference type="Proteomes" id="UP000198802">
    <property type="component" value="Unassembled WGS sequence"/>
</dbReference>
<dbReference type="InterPro" id="IPR003439">
    <property type="entry name" value="ABC_transporter-like_ATP-bd"/>
</dbReference>
<keyword evidence="7" id="KW-1185">Reference proteome</keyword>
<evidence type="ECO:0000313" key="7">
    <source>
        <dbReference type="Proteomes" id="UP000198802"/>
    </source>
</evidence>
<dbReference type="InterPro" id="IPR017911">
    <property type="entry name" value="MacB-like_ATP-bd"/>
</dbReference>
<feature type="domain" description="ABC transporter" evidence="5">
    <location>
        <begin position="20"/>
        <end position="258"/>
    </location>
</feature>
<keyword evidence="1" id="KW-0813">Transport</keyword>
<gene>
    <name evidence="6" type="ORF">Ga0074812_10189</name>
</gene>
<dbReference type="InterPro" id="IPR003593">
    <property type="entry name" value="AAA+_ATPase"/>
</dbReference>
<reference evidence="7" key="1">
    <citation type="submission" date="2015-11" db="EMBL/GenBank/DDBJ databases">
        <authorList>
            <person name="Varghese N."/>
        </authorList>
    </citation>
    <scope>NUCLEOTIDE SEQUENCE [LARGE SCALE GENOMIC DNA]</scope>
    <source>
        <strain evidence="7">DSM 45899</strain>
    </source>
</reference>
<evidence type="ECO:0000313" key="6">
    <source>
        <dbReference type="EMBL" id="CUU53591.1"/>
    </source>
</evidence>
<feature type="compositionally biased region" description="Gly residues" evidence="4">
    <location>
        <begin position="303"/>
        <end position="313"/>
    </location>
</feature>
<dbReference type="FunFam" id="3.40.50.300:FF:000032">
    <property type="entry name" value="Export ABC transporter ATP-binding protein"/>
    <property type="match status" value="1"/>
</dbReference>
<evidence type="ECO:0000256" key="3">
    <source>
        <dbReference type="ARBA" id="ARBA00022840"/>
    </source>
</evidence>
<keyword evidence="2" id="KW-0547">Nucleotide-binding</keyword>
<dbReference type="InterPro" id="IPR017871">
    <property type="entry name" value="ABC_transporter-like_CS"/>
</dbReference>
<evidence type="ECO:0000256" key="4">
    <source>
        <dbReference type="SAM" id="MobiDB-lite"/>
    </source>
</evidence>
<dbReference type="PROSITE" id="PS00211">
    <property type="entry name" value="ABC_TRANSPORTER_1"/>
    <property type="match status" value="1"/>
</dbReference>
<dbReference type="GO" id="GO:0005886">
    <property type="term" value="C:plasma membrane"/>
    <property type="evidence" value="ECO:0007669"/>
    <property type="project" value="TreeGrafter"/>
</dbReference>
<dbReference type="GO" id="GO:0005524">
    <property type="term" value="F:ATP binding"/>
    <property type="evidence" value="ECO:0007669"/>
    <property type="project" value="UniProtKB-KW"/>
</dbReference>
<sequence>MTTALTSPDAQVEVGRAPALELRGVHREHGRGANRVQALRGVDLTVCAGELVAVMGPSGSGKSTLLALAGGLDTPTSGEVLIAGATLSGQSPKALAALRRRSLGYVFQNLNLIPALTAVENVMLPRELDGISARAARREAQAALGEVGVADLADRFPDDMSGGQQQRVAIARALVGPRGLVLADEPTGALDSNTGEAVLRVLRARCDAGSAGLLVTHEARHAAWADRVIFLRDGLVVDSTGTPATPESLLGAPVPVPADGSRGGTAANPASDGPNAARDGAGGADGSDGFDEFDEFHESGESGESGGFDGGRR</sequence>
<dbReference type="GO" id="GO:0098796">
    <property type="term" value="C:membrane protein complex"/>
    <property type="evidence" value="ECO:0007669"/>
    <property type="project" value="UniProtKB-ARBA"/>
</dbReference>
<dbReference type="PANTHER" id="PTHR24220">
    <property type="entry name" value="IMPORT ATP-BINDING PROTEIN"/>
    <property type="match status" value="1"/>
</dbReference>
<dbReference type="CDD" id="cd03255">
    <property type="entry name" value="ABC_MJ0796_LolCDE_FtsE"/>
    <property type="match status" value="1"/>
</dbReference>
<dbReference type="EMBL" id="FAOZ01000001">
    <property type="protein sequence ID" value="CUU53591.1"/>
    <property type="molecule type" value="Genomic_DNA"/>
</dbReference>
<evidence type="ECO:0000259" key="5">
    <source>
        <dbReference type="PROSITE" id="PS50893"/>
    </source>
</evidence>
<dbReference type="InterPro" id="IPR015854">
    <property type="entry name" value="ABC_transpr_LolD-like"/>
</dbReference>
<evidence type="ECO:0000256" key="2">
    <source>
        <dbReference type="ARBA" id="ARBA00022741"/>
    </source>
</evidence>
<dbReference type="PROSITE" id="PS50893">
    <property type="entry name" value="ABC_TRANSPORTER_2"/>
    <property type="match status" value="1"/>
</dbReference>
<evidence type="ECO:0000256" key="1">
    <source>
        <dbReference type="ARBA" id="ARBA00022448"/>
    </source>
</evidence>
<dbReference type="RefSeq" id="WP_091270384.1">
    <property type="nucleotide sequence ID" value="NZ_FAOZ01000001.1"/>
</dbReference>
<dbReference type="Gene3D" id="3.40.50.300">
    <property type="entry name" value="P-loop containing nucleotide triphosphate hydrolases"/>
    <property type="match status" value="1"/>
</dbReference>
<accession>A0A0S4QDV0</accession>